<reference evidence="1 2" key="1">
    <citation type="submission" date="2021-06" db="EMBL/GenBank/DDBJ databases">
        <title>Caerostris extrusa draft genome.</title>
        <authorList>
            <person name="Kono N."/>
            <person name="Arakawa K."/>
        </authorList>
    </citation>
    <scope>NUCLEOTIDE SEQUENCE [LARGE SCALE GENOMIC DNA]</scope>
</reference>
<proteinExistence type="predicted"/>
<evidence type="ECO:0000313" key="2">
    <source>
        <dbReference type="Proteomes" id="UP001054945"/>
    </source>
</evidence>
<gene>
    <name evidence="1" type="ORF">CEXT_539151</name>
</gene>
<dbReference type="AlphaFoldDB" id="A0AAV4WMQ7"/>
<protein>
    <submittedName>
        <fullName evidence="1">Uncharacterized protein</fullName>
    </submittedName>
</protein>
<accession>A0AAV4WMQ7</accession>
<dbReference type="EMBL" id="BPLR01016432">
    <property type="protein sequence ID" value="GIY83801.1"/>
    <property type="molecule type" value="Genomic_DNA"/>
</dbReference>
<name>A0AAV4WMQ7_CAEEX</name>
<dbReference type="Proteomes" id="UP001054945">
    <property type="component" value="Unassembled WGS sequence"/>
</dbReference>
<evidence type="ECO:0000313" key="1">
    <source>
        <dbReference type="EMBL" id="GIY83801.1"/>
    </source>
</evidence>
<organism evidence="1 2">
    <name type="scientific">Caerostris extrusa</name>
    <name type="common">Bark spider</name>
    <name type="synonym">Caerostris bankana</name>
    <dbReference type="NCBI Taxonomy" id="172846"/>
    <lineage>
        <taxon>Eukaryota</taxon>
        <taxon>Metazoa</taxon>
        <taxon>Ecdysozoa</taxon>
        <taxon>Arthropoda</taxon>
        <taxon>Chelicerata</taxon>
        <taxon>Arachnida</taxon>
        <taxon>Araneae</taxon>
        <taxon>Araneomorphae</taxon>
        <taxon>Entelegynae</taxon>
        <taxon>Araneoidea</taxon>
        <taxon>Araneidae</taxon>
        <taxon>Caerostris</taxon>
    </lineage>
</organism>
<sequence length="351" mass="39277">MVGSLNVPVKLRPMPSIMYAYLRRLCLYGRKSKCASEVKNDGINNVCIFETLISLWKSKCASEVKTDAINNVCIFETLMSLWKSKCASEVKTDAINNVCIFETLMSLRKYKCASEVKTDAINNVCIFETLMSLWKSKCASEVKTDAINNVCIFETLISLWKSKCAIEVKTDAINNVCTFETLISLWKSKCASEVKTDAINNVCIFETLMSLRKREFFVYSLSKETISIQGCFKLEAERPTKTKLELIHILFLFTSVERRFISHSFPSSVTALPASTAELTSLQFFLLAVCPTAANRAGALPEARPSNLITTPILVQVYLIGLPQSSLQSCLYRRNAINITAFSNKDMSQGT</sequence>
<keyword evidence="2" id="KW-1185">Reference proteome</keyword>
<comment type="caution">
    <text evidence="1">The sequence shown here is derived from an EMBL/GenBank/DDBJ whole genome shotgun (WGS) entry which is preliminary data.</text>
</comment>